<reference evidence="1" key="3">
    <citation type="submission" date="2010-09" db="EMBL/GenBank/DDBJ databases">
        <title>Annotation of Gaeumannomyces graminis var. tritici R3-111a-1.</title>
        <authorList>
            <consortium name="The Broad Institute Genome Sequencing Platform"/>
            <person name="Ma L.-J."/>
            <person name="Dead R."/>
            <person name="Young S.K."/>
            <person name="Zeng Q."/>
            <person name="Gargeya S."/>
            <person name="Fitzgerald M."/>
            <person name="Haas B."/>
            <person name="Abouelleil A."/>
            <person name="Alvarado L."/>
            <person name="Arachchi H.M."/>
            <person name="Berlin A."/>
            <person name="Brown A."/>
            <person name="Chapman S.B."/>
            <person name="Chen Z."/>
            <person name="Dunbar C."/>
            <person name="Freedman E."/>
            <person name="Gearin G."/>
            <person name="Gellesch M."/>
            <person name="Goldberg J."/>
            <person name="Griggs A."/>
            <person name="Gujja S."/>
            <person name="Heiman D."/>
            <person name="Howarth C."/>
            <person name="Larson L."/>
            <person name="Lui A."/>
            <person name="MacDonald P.J.P."/>
            <person name="Mehta T."/>
            <person name="Montmayeur A."/>
            <person name="Murphy C."/>
            <person name="Neiman D."/>
            <person name="Pearson M."/>
            <person name="Priest M."/>
            <person name="Roberts A."/>
            <person name="Saif S."/>
            <person name="Shea T."/>
            <person name="Shenoy N."/>
            <person name="Sisk P."/>
            <person name="Stolte C."/>
            <person name="Sykes S."/>
            <person name="Yandava C."/>
            <person name="Wortman J."/>
            <person name="Nusbaum C."/>
            <person name="Birren B."/>
        </authorList>
    </citation>
    <scope>NUCLEOTIDE SEQUENCE</scope>
    <source>
        <strain evidence="1">R3-111a-1</strain>
    </source>
</reference>
<reference evidence="3" key="1">
    <citation type="submission" date="2010-07" db="EMBL/GenBank/DDBJ databases">
        <title>The genome sequence of Gaeumannomyces graminis var. tritici strain R3-111a-1.</title>
        <authorList>
            <consortium name="The Broad Institute Genome Sequencing Platform"/>
            <person name="Ma L.-J."/>
            <person name="Dead R."/>
            <person name="Young S."/>
            <person name="Zeng Q."/>
            <person name="Koehrsen M."/>
            <person name="Alvarado L."/>
            <person name="Berlin A."/>
            <person name="Chapman S.B."/>
            <person name="Chen Z."/>
            <person name="Freedman E."/>
            <person name="Gellesch M."/>
            <person name="Goldberg J."/>
            <person name="Griggs A."/>
            <person name="Gujja S."/>
            <person name="Heilman E.R."/>
            <person name="Heiman D."/>
            <person name="Hepburn T."/>
            <person name="Howarth C."/>
            <person name="Jen D."/>
            <person name="Larson L."/>
            <person name="Mehta T."/>
            <person name="Neiman D."/>
            <person name="Pearson M."/>
            <person name="Roberts A."/>
            <person name="Saif S."/>
            <person name="Shea T."/>
            <person name="Shenoy N."/>
            <person name="Sisk P."/>
            <person name="Stolte C."/>
            <person name="Sykes S."/>
            <person name="Walk T."/>
            <person name="White J."/>
            <person name="Yandava C."/>
            <person name="Haas B."/>
            <person name="Nusbaum C."/>
            <person name="Birren B."/>
        </authorList>
    </citation>
    <scope>NUCLEOTIDE SEQUENCE [LARGE SCALE GENOMIC DNA]</scope>
    <source>
        <strain evidence="3">R3-111a-1</strain>
    </source>
</reference>
<accession>J3NTZ9</accession>
<dbReference type="VEuPathDB" id="FungiDB:GGTG_04748"/>
<protein>
    <submittedName>
        <fullName evidence="1 2">Uncharacterized protein</fullName>
    </submittedName>
</protein>
<proteinExistence type="predicted"/>
<evidence type="ECO:0000313" key="1">
    <source>
        <dbReference type="EMBL" id="EJT79664.1"/>
    </source>
</evidence>
<sequence>MAPPLAYDILKTIFLRGRPIAVGVLTEVPGWYRLLYSQREFDAAIKKLKRAPYLVPKQATKHPGSAKISENL</sequence>
<gene>
    <name evidence="2" type="primary">20345206</name>
    <name evidence="1" type="ORF">GGTG_04748</name>
</gene>
<reference evidence="2" key="4">
    <citation type="journal article" date="2015" name="G3 (Bethesda)">
        <title>Genome sequences of three phytopathogenic species of the Magnaporthaceae family of fungi.</title>
        <authorList>
            <person name="Okagaki L.H."/>
            <person name="Nunes C.C."/>
            <person name="Sailsbery J."/>
            <person name="Clay B."/>
            <person name="Brown D."/>
            <person name="John T."/>
            <person name="Oh Y."/>
            <person name="Young N."/>
            <person name="Fitzgerald M."/>
            <person name="Haas B.J."/>
            <person name="Zeng Q."/>
            <person name="Young S."/>
            <person name="Adiconis X."/>
            <person name="Fan L."/>
            <person name="Levin J.Z."/>
            <person name="Mitchell T.K."/>
            <person name="Okubara P.A."/>
            <person name="Farman M.L."/>
            <person name="Kohn L.M."/>
            <person name="Birren B."/>
            <person name="Ma L.-J."/>
            <person name="Dean R.A."/>
        </authorList>
    </citation>
    <scope>NUCLEOTIDE SEQUENCE</scope>
    <source>
        <strain evidence="2">R3-111a-1</strain>
    </source>
</reference>
<dbReference type="AlphaFoldDB" id="J3NTZ9"/>
<dbReference type="GeneID" id="20345206"/>
<evidence type="ECO:0000313" key="2">
    <source>
        <dbReference type="EnsemblFungi" id="EJT79664"/>
    </source>
</evidence>
<evidence type="ECO:0000313" key="3">
    <source>
        <dbReference type="Proteomes" id="UP000006039"/>
    </source>
</evidence>
<reference evidence="2" key="5">
    <citation type="submission" date="2018-04" db="UniProtKB">
        <authorList>
            <consortium name="EnsemblFungi"/>
        </authorList>
    </citation>
    <scope>IDENTIFICATION</scope>
    <source>
        <strain evidence="2">R3-111a-1</strain>
    </source>
</reference>
<dbReference type="EnsemblFungi" id="EJT79664">
    <property type="protein sequence ID" value="EJT79664"/>
    <property type="gene ID" value="GGTG_04748"/>
</dbReference>
<dbReference type="HOGENOM" id="CLU_2722382_0_0_1"/>
<organism evidence="1">
    <name type="scientific">Gaeumannomyces tritici (strain R3-111a-1)</name>
    <name type="common">Wheat and barley take-all root rot fungus</name>
    <name type="synonym">Gaeumannomyces graminis var. tritici</name>
    <dbReference type="NCBI Taxonomy" id="644352"/>
    <lineage>
        <taxon>Eukaryota</taxon>
        <taxon>Fungi</taxon>
        <taxon>Dikarya</taxon>
        <taxon>Ascomycota</taxon>
        <taxon>Pezizomycotina</taxon>
        <taxon>Sordariomycetes</taxon>
        <taxon>Sordariomycetidae</taxon>
        <taxon>Magnaporthales</taxon>
        <taxon>Magnaporthaceae</taxon>
        <taxon>Gaeumannomyces</taxon>
    </lineage>
</organism>
<dbReference type="Proteomes" id="UP000006039">
    <property type="component" value="Unassembled WGS sequence"/>
</dbReference>
<dbReference type="EMBL" id="GL385396">
    <property type="protein sequence ID" value="EJT79664.1"/>
    <property type="molecule type" value="Genomic_DNA"/>
</dbReference>
<reference evidence="1" key="2">
    <citation type="submission" date="2010-07" db="EMBL/GenBank/DDBJ databases">
        <authorList>
            <consortium name="The Broad Institute Genome Sequencing Platform"/>
            <consortium name="Broad Institute Genome Sequencing Center for Infectious Disease"/>
            <person name="Ma L.-J."/>
            <person name="Dead R."/>
            <person name="Young S."/>
            <person name="Zeng Q."/>
            <person name="Koehrsen M."/>
            <person name="Alvarado L."/>
            <person name="Berlin A."/>
            <person name="Chapman S.B."/>
            <person name="Chen Z."/>
            <person name="Freedman E."/>
            <person name="Gellesch M."/>
            <person name="Goldberg J."/>
            <person name="Griggs A."/>
            <person name="Gujja S."/>
            <person name="Heilman E.R."/>
            <person name="Heiman D."/>
            <person name="Hepburn T."/>
            <person name="Howarth C."/>
            <person name="Jen D."/>
            <person name="Larson L."/>
            <person name="Mehta T."/>
            <person name="Neiman D."/>
            <person name="Pearson M."/>
            <person name="Roberts A."/>
            <person name="Saif S."/>
            <person name="Shea T."/>
            <person name="Shenoy N."/>
            <person name="Sisk P."/>
            <person name="Stolte C."/>
            <person name="Sykes S."/>
            <person name="Walk T."/>
            <person name="White J."/>
            <person name="Yandava C."/>
            <person name="Haas B."/>
            <person name="Nusbaum C."/>
            <person name="Birren B."/>
        </authorList>
    </citation>
    <scope>NUCLEOTIDE SEQUENCE</scope>
    <source>
        <strain evidence="1">R3-111a-1</strain>
    </source>
</reference>
<dbReference type="RefSeq" id="XP_009220809.1">
    <property type="nucleotide sequence ID" value="XM_009222545.1"/>
</dbReference>
<name>J3NTZ9_GAET3</name>
<keyword evidence="3" id="KW-1185">Reference proteome</keyword>